<dbReference type="AlphaFoldDB" id="A0A1Y2F126"/>
<keyword evidence="4" id="KW-1185">Reference proteome</keyword>
<feature type="compositionally biased region" description="Low complexity" evidence="1">
    <location>
        <begin position="189"/>
        <end position="202"/>
    </location>
</feature>
<evidence type="ECO:0008006" key="5">
    <source>
        <dbReference type="Google" id="ProtNLM"/>
    </source>
</evidence>
<dbReference type="STRING" id="106004.A0A1Y2F126"/>
<organism evidence="3 4">
    <name type="scientific">Leucosporidium creatinivorum</name>
    <dbReference type="NCBI Taxonomy" id="106004"/>
    <lineage>
        <taxon>Eukaryota</taxon>
        <taxon>Fungi</taxon>
        <taxon>Dikarya</taxon>
        <taxon>Basidiomycota</taxon>
        <taxon>Pucciniomycotina</taxon>
        <taxon>Microbotryomycetes</taxon>
        <taxon>Leucosporidiales</taxon>
        <taxon>Leucosporidium</taxon>
    </lineage>
</organism>
<dbReference type="InParanoid" id="A0A1Y2F126"/>
<dbReference type="Proteomes" id="UP000193467">
    <property type="component" value="Unassembled WGS sequence"/>
</dbReference>
<feature type="signal peptide" evidence="2">
    <location>
        <begin position="1"/>
        <end position="33"/>
    </location>
</feature>
<dbReference type="EMBL" id="MCGR01000031">
    <property type="protein sequence ID" value="ORY77601.1"/>
    <property type="molecule type" value="Genomic_DNA"/>
</dbReference>
<sequence>MSSSSAPSLPQPTRRLLLAGLSLLLLVLLLSTASLHPKTSERIKSWTTSSTTPSASSLSIPGSSFLSDPTQSLSYRQHLESTTSSPSSLIHSPTLGFSHIYVLSLPSRLDRRQQMSKLAKALGVEITFVDAHLKDESWVRWVAERVEEVRRERRAIMAKARNINPSSIGGLQIGNDWLVQTPSPNTSFPSGPTTTHPSLSSTSPRSWVDVLEEAHATATLHKLTPTNPRLNITSTLWDPLETIAGRQVNEGVISTFFGHTRAIKKVVENGDESALILEDDVDVEWDLERVWSRVRRRLPGERERELNGGEGTAEWDVSFLGHCWGRELLNPSYLHPLLHRSTAPLCLHAYALTQRGASRALSLLNNPWTAYSTAVDTAIPSFISFGQDSTGSLSPNGRLLEAFSVDPPLIIQRKDGPSDIQAGVGSKWRGFLSDSTVERIKRSEGEWTEEEEREASVWDESRGLDPATTYRYGARRCHA</sequence>
<accession>A0A1Y2F126</accession>
<evidence type="ECO:0000313" key="4">
    <source>
        <dbReference type="Proteomes" id="UP000193467"/>
    </source>
</evidence>
<keyword evidence="2" id="KW-0732">Signal</keyword>
<protein>
    <recommendedName>
        <fullName evidence="5">Glycosyltransferase family 25 protein</fullName>
    </recommendedName>
</protein>
<feature type="compositionally biased region" description="Low complexity" evidence="1">
    <location>
        <begin position="45"/>
        <end position="63"/>
    </location>
</feature>
<evidence type="ECO:0000256" key="2">
    <source>
        <dbReference type="SAM" id="SignalP"/>
    </source>
</evidence>
<dbReference type="OrthoDB" id="47375at2759"/>
<evidence type="ECO:0000313" key="3">
    <source>
        <dbReference type="EMBL" id="ORY77601.1"/>
    </source>
</evidence>
<name>A0A1Y2F126_9BASI</name>
<gene>
    <name evidence="3" type="ORF">BCR35DRAFT_305355</name>
</gene>
<comment type="caution">
    <text evidence="3">The sequence shown here is derived from an EMBL/GenBank/DDBJ whole genome shotgun (WGS) entry which is preliminary data.</text>
</comment>
<reference evidence="3 4" key="1">
    <citation type="submission" date="2016-07" db="EMBL/GenBank/DDBJ databases">
        <title>Pervasive Adenine N6-methylation of Active Genes in Fungi.</title>
        <authorList>
            <consortium name="DOE Joint Genome Institute"/>
            <person name="Mondo S.J."/>
            <person name="Dannebaum R.O."/>
            <person name="Kuo R.C."/>
            <person name="Labutti K."/>
            <person name="Haridas S."/>
            <person name="Kuo A."/>
            <person name="Salamov A."/>
            <person name="Ahrendt S.R."/>
            <person name="Lipzen A."/>
            <person name="Sullivan W."/>
            <person name="Andreopoulos W.B."/>
            <person name="Clum A."/>
            <person name="Lindquist E."/>
            <person name="Daum C."/>
            <person name="Ramamoorthy G.K."/>
            <person name="Gryganskyi A."/>
            <person name="Culley D."/>
            <person name="Magnuson J.K."/>
            <person name="James T.Y."/>
            <person name="O'Malley M.A."/>
            <person name="Stajich J.E."/>
            <person name="Spatafora J.W."/>
            <person name="Visel A."/>
            <person name="Grigoriev I.V."/>
        </authorList>
    </citation>
    <scope>NUCLEOTIDE SEQUENCE [LARGE SCALE GENOMIC DNA]</scope>
    <source>
        <strain evidence="3 4">62-1032</strain>
    </source>
</reference>
<feature type="region of interest" description="Disordered" evidence="1">
    <location>
        <begin position="41"/>
        <end position="63"/>
    </location>
</feature>
<proteinExistence type="predicted"/>
<feature type="chain" id="PRO_5012914823" description="Glycosyltransferase family 25 protein" evidence="2">
    <location>
        <begin position="34"/>
        <end position="479"/>
    </location>
</feature>
<feature type="region of interest" description="Disordered" evidence="1">
    <location>
        <begin position="181"/>
        <end position="202"/>
    </location>
</feature>
<evidence type="ECO:0000256" key="1">
    <source>
        <dbReference type="SAM" id="MobiDB-lite"/>
    </source>
</evidence>